<feature type="transmembrane region" description="Helical" evidence="7">
    <location>
        <begin position="21"/>
        <end position="42"/>
    </location>
</feature>
<evidence type="ECO:0000256" key="4">
    <source>
        <dbReference type="ARBA" id="ARBA00022692"/>
    </source>
</evidence>
<dbReference type="CDD" id="cd06261">
    <property type="entry name" value="TM_PBP2"/>
    <property type="match status" value="1"/>
</dbReference>
<dbReference type="Proteomes" id="UP000291269">
    <property type="component" value="Unassembled WGS sequence"/>
</dbReference>
<comment type="similarity">
    <text evidence="7">Belongs to the binding-protein-dependent transport system permease family.</text>
</comment>
<evidence type="ECO:0000256" key="5">
    <source>
        <dbReference type="ARBA" id="ARBA00022989"/>
    </source>
</evidence>
<dbReference type="SUPFAM" id="SSF161098">
    <property type="entry name" value="MetI-like"/>
    <property type="match status" value="1"/>
</dbReference>
<comment type="caution">
    <text evidence="9">The sequence shown here is derived from an EMBL/GenBank/DDBJ whole genome shotgun (WGS) entry which is preliminary data.</text>
</comment>
<evidence type="ECO:0000313" key="9">
    <source>
        <dbReference type="EMBL" id="RXZ62476.1"/>
    </source>
</evidence>
<evidence type="ECO:0000256" key="3">
    <source>
        <dbReference type="ARBA" id="ARBA00022475"/>
    </source>
</evidence>
<dbReference type="Gene3D" id="1.10.3720.10">
    <property type="entry name" value="MetI-like"/>
    <property type="match status" value="1"/>
</dbReference>
<feature type="transmembrane region" description="Helical" evidence="7">
    <location>
        <begin position="82"/>
        <end position="103"/>
    </location>
</feature>
<dbReference type="Pfam" id="PF00528">
    <property type="entry name" value="BPD_transp_1"/>
    <property type="match status" value="1"/>
</dbReference>
<dbReference type="PANTHER" id="PTHR43744:SF9">
    <property type="entry name" value="POLYGALACTURONAN_RHAMNOGALACTURONAN TRANSPORT SYSTEM PERMEASE PROTEIN YTCP"/>
    <property type="match status" value="1"/>
</dbReference>
<evidence type="ECO:0000259" key="8">
    <source>
        <dbReference type="PROSITE" id="PS50928"/>
    </source>
</evidence>
<dbReference type="InterPro" id="IPR035906">
    <property type="entry name" value="MetI-like_sf"/>
</dbReference>
<dbReference type="OrthoDB" id="157184at2"/>
<feature type="domain" description="ABC transmembrane type-1" evidence="8">
    <location>
        <begin position="78"/>
        <end position="287"/>
    </location>
</feature>
<reference evidence="9 10" key="1">
    <citation type="journal article" date="2019" name="Gut">
        <title>Antibiotics-induced monodominance of a novel gut bacterial order.</title>
        <authorList>
            <person name="Hildebrand F."/>
            <person name="Moitinho-Silva L."/>
            <person name="Blasche S."/>
            <person name="Jahn M.T."/>
            <person name="Gossmann T.I."/>
            <person name="Heuerta-Cepas J."/>
            <person name="Hercog R."/>
            <person name="Luetge M."/>
            <person name="Bahram M."/>
            <person name="Pryszlak A."/>
            <person name="Alves R.J."/>
            <person name="Waszak S.M."/>
            <person name="Zhu A."/>
            <person name="Ye L."/>
            <person name="Costea P.I."/>
            <person name="Aalvink S."/>
            <person name="Belzer C."/>
            <person name="Forslund S.K."/>
            <person name="Sunagawa S."/>
            <person name="Hentschel U."/>
            <person name="Merten C."/>
            <person name="Patil K.R."/>
            <person name="Benes V."/>
            <person name="Bork P."/>
        </authorList>
    </citation>
    <scope>NUCLEOTIDE SEQUENCE [LARGE SCALE GENOMIC DNA]</scope>
    <source>
        <strain evidence="9 10">HDS1380</strain>
    </source>
</reference>
<evidence type="ECO:0000256" key="2">
    <source>
        <dbReference type="ARBA" id="ARBA00022448"/>
    </source>
</evidence>
<name>A0A4V1QVF5_9FIRM</name>
<proteinExistence type="inferred from homology"/>
<organism evidence="9 10">
    <name type="scientific">Candidatus Borkfalkia ceftriaxoniphila</name>
    <dbReference type="NCBI Taxonomy" id="2508949"/>
    <lineage>
        <taxon>Bacteria</taxon>
        <taxon>Bacillati</taxon>
        <taxon>Bacillota</taxon>
        <taxon>Clostridia</taxon>
        <taxon>Christensenellales</taxon>
        <taxon>Christensenellaceae</taxon>
        <taxon>Candidatus Borkfalkia</taxon>
    </lineage>
</organism>
<sequence>MNKLSKAVSKADRIYYIVIDTFLILMLLAILYPLYFIVIASISDTDAIFNGEVFLYPIGFNLKGYAALFENRMIWTGYLNTIWYTLLGTAINIAVTIPAGWAISRKELPWRKFITTYFIITMFFGGGLIPFYLLVSDLGLLDNPLSVILPYGVSVWNMFMVNAFYSSSVPDEILEAAEVDGSGTIRTFFSIVIPLSKPIIAVMVLFYAVAHWNNYFSALIFLSEQKYFPLQLVLREILIMTESAGGSAGDAGTILEQAKLANSIKYSSIIVSTLPILVLYPFVSKFFEKGVMIGALK</sequence>
<evidence type="ECO:0000313" key="10">
    <source>
        <dbReference type="Proteomes" id="UP000291269"/>
    </source>
</evidence>
<dbReference type="EMBL" id="SDOZ01000002">
    <property type="protein sequence ID" value="RXZ62476.1"/>
    <property type="molecule type" value="Genomic_DNA"/>
</dbReference>
<dbReference type="PROSITE" id="PS50928">
    <property type="entry name" value="ABC_TM1"/>
    <property type="match status" value="1"/>
</dbReference>
<keyword evidence="2 7" id="KW-0813">Transport</keyword>
<gene>
    <name evidence="9" type="ORF">ESZ91_07030</name>
</gene>
<dbReference type="PANTHER" id="PTHR43744">
    <property type="entry name" value="ABC TRANSPORTER PERMEASE PROTEIN MG189-RELATED-RELATED"/>
    <property type="match status" value="1"/>
</dbReference>
<feature type="transmembrane region" description="Helical" evidence="7">
    <location>
        <begin position="187"/>
        <end position="209"/>
    </location>
</feature>
<keyword evidence="3" id="KW-1003">Cell membrane</keyword>
<evidence type="ECO:0000256" key="7">
    <source>
        <dbReference type="RuleBase" id="RU363032"/>
    </source>
</evidence>
<protein>
    <submittedName>
        <fullName evidence="9">Carbohydrate ABC transporter permease</fullName>
    </submittedName>
</protein>
<evidence type="ECO:0000256" key="6">
    <source>
        <dbReference type="ARBA" id="ARBA00023136"/>
    </source>
</evidence>
<comment type="subcellular location">
    <subcellularLocation>
        <location evidence="1 7">Cell membrane</location>
        <topology evidence="1 7">Multi-pass membrane protein</topology>
    </subcellularLocation>
</comment>
<feature type="transmembrane region" description="Helical" evidence="7">
    <location>
        <begin position="147"/>
        <end position="166"/>
    </location>
</feature>
<dbReference type="GO" id="GO:0005886">
    <property type="term" value="C:plasma membrane"/>
    <property type="evidence" value="ECO:0007669"/>
    <property type="project" value="UniProtKB-SubCell"/>
</dbReference>
<keyword evidence="5 7" id="KW-1133">Transmembrane helix</keyword>
<keyword evidence="10" id="KW-1185">Reference proteome</keyword>
<keyword evidence="6 7" id="KW-0472">Membrane</keyword>
<evidence type="ECO:0000256" key="1">
    <source>
        <dbReference type="ARBA" id="ARBA00004651"/>
    </source>
</evidence>
<dbReference type="GO" id="GO:0055085">
    <property type="term" value="P:transmembrane transport"/>
    <property type="evidence" value="ECO:0007669"/>
    <property type="project" value="InterPro"/>
</dbReference>
<feature type="transmembrane region" description="Helical" evidence="7">
    <location>
        <begin position="264"/>
        <end position="283"/>
    </location>
</feature>
<feature type="transmembrane region" description="Helical" evidence="7">
    <location>
        <begin position="115"/>
        <end position="135"/>
    </location>
</feature>
<dbReference type="InterPro" id="IPR000515">
    <property type="entry name" value="MetI-like"/>
</dbReference>
<keyword evidence="4 7" id="KW-0812">Transmembrane</keyword>
<accession>A0A4V1QVF5</accession>
<dbReference type="AlphaFoldDB" id="A0A4V1QVF5"/>